<dbReference type="EnsemblPlants" id="KQK17249">
    <property type="protein sequence ID" value="KQK17249"/>
    <property type="gene ID" value="BRADI_1g33245v3"/>
</dbReference>
<dbReference type="InParanoid" id="A0A0Q3L1Y5"/>
<gene>
    <name evidence="1" type="ORF">BRADI_1g33245v3</name>
</gene>
<evidence type="ECO:0000313" key="1">
    <source>
        <dbReference type="EMBL" id="KQK17249.1"/>
    </source>
</evidence>
<dbReference type="Proteomes" id="UP000008810">
    <property type="component" value="Chromosome 1"/>
</dbReference>
<protein>
    <submittedName>
        <fullName evidence="1 2">Uncharacterized protein</fullName>
    </submittedName>
</protein>
<keyword evidence="3" id="KW-1185">Reference proteome</keyword>
<evidence type="ECO:0000313" key="2">
    <source>
        <dbReference type="EnsemblPlants" id="KQK17249"/>
    </source>
</evidence>
<evidence type="ECO:0000313" key="3">
    <source>
        <dbReference type="Proteomes" id="UP000008810"/>
    </source>
</evidence>
<proteinExistence type="predicted"/>
<dbReference type="EMBL" id="CM000880">
    <property type="protein sequence ID" value="KQK17249.1"/>
    <property type="molecule type" value="Genomic_DNA"/>
</dbReference>
<sequence>MPFLHCTQNLSWLRPRLARNTDHNLLPSLASHHCPCRLAASRDCHHRHQGRPATVLINPWLCCRCS</sequence>
<reference evidence="1" key="2">
    <citation type="submission" date="2017-06" db="EMBL/GenBank/DDBJ databases">
        <title>WGS assembly of Brachypodium distachyon.</title>
        <authorList>
            <consortium name="The International Brachypodium Initiative"/>
            <person name="Lucas S."/>
            <person name="Harmon-Smith M."/>
            <person name="Lail K."/>
            <person name="Tice H."/>
            <person name="Grimwood J."/>
            <person name="Bruce D."/>
            <person name="Barry K."/>
            <person name="Shu S."/>
            <person name="Lindquist E."/>
            <person name="Wang M."/>
            <person name="Pitluck S."/>
            <person name="Vogel J.P."/>
            <person name="Garvin D.F."/>
            <person name="Mockler T.C."/>
            <person name="Schmutz J."/>
            <person name="Rokhsar D."/>
            <person name="Bevan M.W."/>
        </authorList>
    </citation>
    <scope>NUCLEOTIDE SEQUENCE</scope>
    <source>
        <strain evidence="1">Bd21</strain>
    </source>
</reference>
<dbReference type="Gramene" id="KQK17249">
    <property type="protein sequence ID" value="KQK17249"/>
    <property type="gene ID" value="BRADI_1g33245v3"/>
</dbReference>
<reference evidence="1 2" key="1">
    <citation type="journal article" date="2010" name="Nature">
        <title>Genome sequencing and analysis of the model grass Brachypodium distachyon.</title>
        <authorList>
            <consortium name="International Brachypodium Initiative"/>
        </authorList>
    </citation>
    <scope>NUCLEOTIDE SEQUENCE [LARGE SCALE GENOMIC DNA]</scope>
    <source>
        <strain evidence="1 2">Bd21</strain>
    </source>
</reference>
<reference evidence="2" key="3">
    <citation type="submission" date="2018-08" db="UniProtKB">
        <authorList>
            <consortium name="EnsemblPlants"/>
        </authorList>
    </citation>
    <scope>IDENTIFICATION</scope>
    <source>
        <strain evidence="2">cv. Bd21</strain>
    </source>
</reference>
<name>A0A0Q3L1Y5_BRADI</name>
<organism evidence="1">
    <name type="scientific">Brachypodium distachyon</name>
    <name type="common">Purple false brome</name>
    <name type="synonym">Trachynia distachya</name>
    <dbReference type="NCBI Taxonomy" id="15368"/>
    <lineage>
        <taxon>Eukaryota</taxon>
        <taxon>Viridiplantae</taxon>
        <taxon>Streptophyta</taxon>
        <taxon>Embryophyta</taxon>
        <taxon>Tracheophyta</taxon>
        <taxon>Spermatophyta</taxon>
        <taxon>Magnoliopsida</taxon>
        <taxon>Liliopsida</taxon>
        <taxon>Poales</taxon>
        <taxon>Poaceae</taxon>
        <taxon>BOP clade</taxon>
        <taxon>Pooideae</taxon>
        <taxon>Stipodae</taxon>
        <taxon>Brachypodieae</taxon>
        <taxon>Brachypodium</taxon>
    </lineage>
</organism>
<accession>A0A0Q3L1Y5</accession>
<dbReference type="AlphaFoldDB" id="A0A0Q3L1Y5"/>